<dbReference type="Gene3D" id="3.10.290.10">
    <property type="entry name" value="RNA-binding S4 domain"/>
    <property type="match status" value="1"/>
</dbReference>
<evidence type="ECO:0000313" key="8">
    <source>
        <dbReference type="Proteomes" id="UP001595807"/>
    </source>
</evidence>
<dbReference type="Pfam" id="PF01479">
    <property type="entry name" value="S4"/>
    <property type="match status" value="1"/>
</dbReference>
<dbReference type="EMBL" id="JBHRZV010000043">
    <property type="protein sequence ID" value="MFC3928051.1"/>
    <property type="molecule type" value="Genomic_DNA"/>
</dbReference>
<keyword evidence="4 5" id="KW-0648">Protein biosynthesis</keyword>
<dbReference type="HAMAP" id="MF_00871">
    <property type="entry name" value="RqcP"/>
    <property type="match status" value="1"/>
</dbReference>
<evidence type="ECO:0000256" key="5">
    <source>
        <dbReference type="HAMAP-Rule" id="MF_00871"/>
    </source>
</evidence>
<organism evidence="7 8">
    <name type="scientific">Streptococcus caprae</name>
    <dbReference type="NCBI Taxonomy" id="1640501"/>
    <lineage>
        <taxon>Bacteria</taxon>
        <taxon>Bacillati</taxon>
        <taxon>Bacillota</taxon>
        <taxon>Bacilli</taxon>
        <taxon>Lactobacillales</taxon>
        <taxon>Streptococcaceae</taxon>
        <taxon>Streptococcus</taxon>
    </lineage>
</organism>
<name>A0ABV8CV95_9STRE</name>
<dbReference type="Proteomes" id="UP001595807">
    <property type="component" value="Unassembled WGS sequence"/>
</dbReference>
<dbReference type="InterPro" id="IPR025490">
    <property type="entry name" value="RqcP"/>
</dbReference>
<keyword evidence="2 5" id="KW-0699">rRNA-binding</keyword>
<comment type="similarity">
    <text evidence="5">Belongs to the RqcP family.</text>
</comment>
<keyword evidence="8" id="KW-1185">Reference proteome</keyword>
<evidence type="ECO:0000259" key="6">
    <source>
        <dbReference type="SMART" id="SM00363"/>
    </source>
</evidence>
<evidence type="ECO:0000256" key="3">
    <source>
        <dbReference type="ARBA" id="ARBA00022884"/>
    </source>
</evidence>
<evidence type="ECO:0000256" key="1">
    <source>
        <dbReference type="ARBA" id="ARBA00022555"/>
    </source>
</evidence>
<keyword evidence="3 5" id="KW-0694">RNA-binding</keyword>
<dbReference type="CDD" id="cd00165">
    <property type="entry name" value="S4"/>
    <property type="match status" value="1"/>
</dbReference>
<dbReference type="PIRSF" id="PIRSF038881">
    <property type="entry name" value="RNAbp_HP1423"/>
    <property type="match status" value="1"/>
</dbReference>
<gene>
    <name evidence="5" type="primary">rqcP</name>
    <name evidence="7" type="ORF">ACFORF_05625</name>
</gene>
<feature type="domain" description="RNA-binding S4" evidence="6">
    <location>
        <begin position="1"/>
        <end position="62"/>
    </location>
</feature>
<dbReference type="RefSeq" id="WP_380426249.1">
    <property type="nucleotide sequence ID" value="NZ_JBHRZV010000043.1"/>
</dbReference>
<protein>
    <recommendedName>
        <fullName evidence="5">RQC P-site tRNA stabilizing factor</fullName>
        <shortName evidence="5">RqcP</shortName>
    </recommendedName>
    <alternativeName>
        <fullName evidence="5">Ribosome-associated protein quality control protein P</fullName>
    </alternativeName>
</protein>
<sequence>MRLDKYLKVSRIIKRRTVAKEVADKGRIKVNGILAKSSTDLKTNDEVEIRFGNKLLTVRVLEMLDSTKKDDASKMYEIISETRIGIEEDGQ</sequence>
<evidence type="ECO:0000256" key="4">
    <source>
        <dbReference type="ARBA" id="ARBA00022917"/>
    </source>
</evidence>
<dbReference type="InterPro" id="IPR002942">
    <property type="entry name" value="S4_RNA-bd"/>
</dbReference>
<comment type="function">
    <text evidence="5">Key component of the ribosome quality control system (RQC), a ribosome-associated complex that mediates the extraction of incompletely synthesized nascent chains from stalled ribosomes and their subsequent degradation. RqcH recruits Ala-charged tRNA, and with RqcP directs the elongation of stalled nascent chains on 50S ribosomal subunits, leading to non-templated C-terminal alanine extensions (Ala tail). The Ala tail promotes nascent chain degradation. RqcP is associated with the translocation-like movement of the peptidyl-tRNA from the A-site into the P-site.</text>
</comment>
<dbReference type="InterPro" id="IPR036986">
    <property type="entry name" value="S4_RNA-bd_sf"/>
</dbReference>
<dbReference type="SUPFAM" id="SSF55174">
    <property type="entry name" value="Alpha-L RNA-binding motif"/>
    <property type="match status" value="1"/>
</dbReference>
<evidence type="ECO:0000256" key="2">
    <source>
        <dbReference type="ARBA" id="ARBA00022730"/>
    </source>
</evidence>
<reference evidence="8" key="1">
    <citation type="journal article" date="2019" name="Int. J. Syst. Evol. Microbiol.">
        <title>The Global Catalogue of Microorganisms (GCM) 10K type strain sequencing project: providing services to taxonomists for standard genome sequencing and annotation.</title>
        <authorList>
            <consortium name="The Broad Institute Genomics Platform"/>
            <consortium name="The Broad Institute Genome Sequencing Center for Infectious Disease"/>
            <person name="Wu L."/>
            <person name="Ma J."/>
        </authorList>
    </citation>
    <scope>NUCLEOTIDE SEQUENCE [LARGE SCALE GENOMIC DNA]</scope>
    <source>
        <strain evidence="8">CCUG 67170</strain>
    </source>
</reference>
<proteinExistence type="inferred from homology"/>
<comment type="subunit">
    <text evidence="5">Associates with stalled 50S ribosomal subunits. Binds to RqcH, 23S rRNA and the P-site tRNA. Does not require RqcH for association with 50S subunits.</text>
</comment>
<dbReference type="SMART" id="SM00363">
    <property type="entry name" value="S4"/>
    <property type="match status" value="1"/>
</dbReference>
<keyword evidence="1 5" id="KW-0820">tRNA-binding</keyword>
<dbReference type="PROSITE" id="PS50889">
    <property type="entry name" value="S4"/>
    <property type="match status" value="1"/>
</dbReference>
<evidence type="ECO:0000313" key="7">
    <source>
        <dbReference type="EMBL" id="MFC3928051.1"/>
    </source>
</evidence>
<comment type="caution">
    <text evidence="7">The sequence shown here is derived from an EMBL/GenBank/DDBJ whole genome shotgun (WGS) entry which is preliminary data.</text>
</comment>
<accession>A0ABV8CV95</accession>